<keyword evidence="3" id="KW-0804">Transcription</keyword>
<gene>
    <name evidence="5" type="ORF">MJA45_14450</name>
</gene>
<keyword evidence="2" id="KW-0238">DNA-binding</keyword>
<dbReference type="InterPro" id="IPR037923">
    <property type="entry name" value="HTH-like"/>
</dbReference>
<dbReference type="Proteomes" id="UP001305702">
    <property type="component" value="Chromosome"/>
</dbReference>
<dbReference type="InterPro" id="IPR009057">
    <property type="entry name" value="Homeodomain-like_sf"/>
</dbReference>
<dbReference type="InterPro" id="IPR003313">
    <property type="entry name" value="AraC-bd"/>
</dbReference>
<dbReference type="RefSeq" id="WP_315602620.1">
    <property type="nucleotide sequence ID" value="NZ_CP130318.1"/>
</dbReference>
<sequence>MVSVLPVYQDAKQTNFYRSGQLPLYVLHNVKVRSPLHYHDFAELSLVIEGLGSEKIHGKTHTMRRGTVSFLMPHHIHEIQSHPETPIVLYSCMFDLAILTHSPDEQEWIGDLLKVGLELPSYYQLNEKQTLEMESFMVNLKEEYESNRYGRNTYLRTKLTEALLLMLRCHLAGHTETEDPPRPKKRHIGELVPYVHQHYNEPINLREISQVFHSSSSSISRLFKQVTGQNFTVYLHTLRIHRALSLLASTDMSVTDIAEEVGFQHTRSFSRVFKEIVGMNPKQYRVLAEENGISNP</sequence>
<dbReference type="KEGG" id="paun:MJA45_14450"/>
<dbReference type="PRINTS" id="PR00032">
    <property type="entry name" value="HTHARAC"/>
</dbReference>
<dbReference type="GO" id="GO:0043565">
    <property type="term" value="F:sequence-specific DNA binding"/>
    <property type="evidence" value="ECO:0007669"/>
    <property type="project" value="InterPro"/>
</dbReference>
<dbReference type="SUPFAM" id="SSF46689">
    <property type="entry name" value="Homeodomain-like"/>
    <property type="match status" value="2"/>
</dbReference>
<dbReference type="InterPro" id="IPR014710">
    <property type="entry name" value="RmlC-like_jellyroll"/>
</dbReference>
<dbReference type="InterPro" id="IPR018060">
    <property type="entry name" value="HTH_AraC"/>
</dbReference>
<dbReference type="InterPro" id="IPR020449">
    <property type="entry name" value="Tscrpt_reg_AraC-type_HTH"/>
</dbReference>
<feature type="domain" description="HTH araC/xylS-type" evidence="4">
    <location>
        <begin position="189"/>
        <end position="287"/>
    </location>
</feature>
<keyword evidence="6" id="KW-1185">Reference proteome</keyword>
<dbReference type="Pfam" id="PF02311">
    <property type="entry name" value="AraC_binding"/>
    <property type="match status" value="1"/>
</dbReference>
<evidence type="ECO:0000259" key="4">
    <source>
        <dbReference type="PROSITE" id="PS01124"/>
    </source>
</evidence>
<evidence type="ECO:0000256" key="3">
    <source>
        <dbReference type="ARBA" id="ARBA00023163"/>
    </source>
</evidence>
<dbReference type="SMART" id="SM00342">
    <property type="entry name" value="HTH_ARAC"/>
    <property type="match status" value="1"/>
</dbReference>
<dbReference type="EMBL" id="CP130318">
    <property type="protein sequence ID" value="WNQ08853.1"/>
    <property type="molecule type" value="Genomic_DNA"/>
</dbReference>
<evidence type="ECO:0000313" key="6">
    <source>
        <dbReference type="Proteomes" id="UP001305702"/>
    </source>
</evidence>
<organism evidence="5 6">
    <name type="scientific">Paenibacillus aurantius</name>
    <dbReference type="NCBI Taxonomy" id="2918900"/>
    <lineage>
        <taxon>Bacteria</taxon>
        <taxon>Bacillati</taxon>
        <taxon>Bacillota</taxon>
        <taxon>Bacilli</taxon>
        <taxon>Bacillales</taxon>
        <taxon>Paenibacillaceae</taxon>
        <taxon>Paenibacillus</taxon>
    </lineage>
</organism>
<protein>
    <submittedName>
        <fullName evidence="5">AraC family transcriptional regulator</fullName>
    </submittedName>
</protein>
<dbReference type="Pfam" id="PF12833">
    <property type="entry name" value="HTH_18"/>
    <property type="match status" value="1"/>
</dbReference>
<name>A0AA96L8S6_9BACL</name>
<proteinExistence type="predicted"/>
<dbReference type="SUPFAM" id="SSF51215">
    <property type="entry name" value="Regulatory protein AraC"/>
    <property type="match status" value="1"/>
</dbReference>
<dbReference type="AlphaFoldDB" id="A0AA96L8S6"/>
<dbReference type="GO" id="GO:0003700">
    <property type="term" value="F:DNA-binding transcription factor activity"/>
    <property type="evidence" value="ECO:0007669"/>
    <property type="project" value="InterPro"/>
</dbReference>
<dbReference type="PANTHER" id="PTHR43280:SF28">
    <property type="entry name" value="HTH-TYPE TRANSCRIPTIONAL ACTIVATOR RHAS"/>
    <property type="match status" value="1"/>
</dbReference>
<evidence type="ECO:0000256" key="2">
    <source>
        <dbReference type="ARBA" id="ARBA00023125"/>
    </source>
</evidence>
<accession>A0AA96L8S6</accession>
<reference evidence="5 6" key="1">
    <citation type="submission" date="2022-02" db="EMBL/GenBank/DDBJ databases">
        <title>Paenibacillus sp. MBLB1776 Whole Genome Shotgun Sequencing.</title>
        <authorList>
            <person name="Hwang C.Y."/>
            <person name="Cho E.-S."/>
            <person name="Seo M.-J."/>
        </authorList>
    </citation>
    <scope>NUCLEOTIDE SEQUENCE [LARGE SCALE GENOMIC DNA]</scope>
    <source>
        <strain evidence="5 6">MBLB1776</strain>
    </source>
</reference>
<keyword evidence="1" id="KW-0805">Transcription regulation</keyword>
<dbReference type="Gene3D" id="1.10.10.60">
    <property type="entry name" value="Homeodomain-like"/>
    <property type="match status" value="2"/>
</dbReference>
<dbReference type="PROSITE" id="PS00041">
    <property type="entry name" value="HTH_ARAC_FAMILY_1"/>
    <property type="match status" value="1"/>
</dbReference>
<dbReference type="PANTHER" id="PTHR43280">
    <property type="entry name" value="ARAC-FAMILY TRANSCRIPTIONAL REGULATOR"/>
    <property type="match status" value="1"/>
</dbReference>
<dbReference type="PROSITE" id="PS01124">
    <property type="entry name" value="HTH_ARAC_FAMILY_2"/>
    <property type="match status" value="1"/>
</dbReference>
<evidence type="ECO:0000313" key="5">
    <source>
        <dbReference type="EMBL" id="WNQ08853.1"/>
    </source>
</evidence>
<dbReference type="InterPro" id="IPR018062">
    <property type="entry name" value="HTH_AraC-typ_CS"/>
</dbReference>
<dbReference type="Gene3D" id="2.60.120.10">
    <property type="entry name" value="Jelly Rolls"/>
    <property type="match status" value="1"/>
</dbReference>
<evidence type="ECO:0000256" key="1">
    <source>
        <dbReference type="ARBA" id="ARBA00023015"/>
    </source>
</evidence>